<feature type="signal peptide" evidence="1">
    <location>
        <begin position="1"/>
        <end position="30"/>
    </location>
</feature>
<dbReference type="PROSITE" id="PS51257">
    <property type="entry name" value="PROKAR_LIPOPROTEIN"/>
    <property type="match status" value="1"/>
</dbReference>
<dbReference type="RefSeq" id="WP_290267641.1">
    <property type="nucleotide sequence ID" value="NZ_JAUFQP010000001.1"/>
</dbReference>
<dbReference type="Proteomes" id="UP001589590">
    <property type="component" value="Unassembled WGS sequence"/>
</dbReference>
<protein>
    <recommendedName>
        <fullName evidence="4">Right handed beta helix domain-containing protein</fullName>
    </recommendedName>
</protein>
<proteinExistence type="predicted"/>
<dbReference type="Gene3D" id="2.160.20.10">
    <property type="entry name" value="Single-stranded right-handed beta-helix, Pectin lyase-like"/>
    <property type="match status" value="1"/>
</dbReference>
<evidence type="ECO:0000313" key="3">
    <source>
        <dbReference type="Proteomes" id="UP001589590"/>
    </source>
</evidence>
<comment type="caution">
    <text evidence="2">The sequence shown here is derived from an EMBL/GenBank/DDBJ whole genome shotgun (WGS) entry which is preliminary data.</text>
</comment>
<gene>
    <name evidence="2" type="ORF">ACFFU1_14700</name>
</gene>
<dbReference type="InterPro" id="IPR011050">
    <property type="entry name" value="Pectin_lyase_fold/virulence"/>
</dbReference>
<keyword evidence="3" id="KW-1185">Reference proteome</keyword>
<dbReference type="EMBL" id="JBHMFA010000015">
    <property type="protein sequence ID" value="MFB9106150.1"/>
    <property type="molecule type" value="Genomic_DNA"/>
</dbReference>
<dbReference type="SUPFAM" id="SSF51126">
    <property type="entry name" value="Pectin lyase-like"/>
    <property type="match status" value="1"/>
</dbReference>
<accession>A0ABV5H2N8</accession>
<evidence type="ECO:0000313" key="2">
    <source>
        <dbReference type="EMBL" id="MFB9106150.1"/>
    </source>
</evidence>
<reference evidence="2 3" key="1">
    <citation type="submission" date="2024-09" db="EMBL/GenBank/DDBJ databases">
        <authorList>
            <person name="Sun Q."/>
            <person name="Mori K."/>
        </authorList>
    </citation>
    <scope>NUCLEOTIDE SEQUENCE [LARGE SCALE GENOMIC DNA]</scope>
    <source>
        <strain evidence="2 3">CECT 8300</strain>
    </source>
</reference>
<name>A0ABV5H2N8_9FLAO</name>
<sequence length="488" mass="53660">MRNENTGKMIKSAKLICFLCVGILSFSACKSEKKEVILHGNVVLVENLKDFTQYLSMDDVTVRLKPGSYKVSDTSFSETAILKRYQGENKTSDFPIASIFNFSGSNNRFILDGVVIHIDSKLHTAFGNRQIFEIFVTGNNNTIEGLEVYDEAHEHEAPSRAAIMMHVMGDGNSIVNTTLHIKGSYPYGYGHLLGKGTRTIVKPRKHSSLLVTGKDTKLIGCNVITRGFGHGIVMQGAVNTLIKDCYVEGEMRATDAMLAETSGPAFDTGFKSDYPPGDILPNEIKSLSEDGVRSYPYGYFVGRKTENITIINTTVKNMRSGFDLSAHVGRTLIDGCTALGCQEKGYSVSKNAVIKNSKGDAKYGPLLSFHNNNTENCTVELGLINTVSEFPVHRLAEINGTGHKITLKNHKSESRSIASPIVFGESFWSDVHKYRQPNTDPKAFSGAYNITLINETGMPVVFKELTSDCKVTSNGELSQDLGERNQFN</sequence>
<feature type="chain" id="PRO_5046476219" description="Right handed beta helix domain-containing protein" evidence="1">
    <location>
        <begin position="31"/>
        <end position="488"/>
    </location>
</feature>
<evidence type="ECO:0000256" key="1">
    <source>
        <dbReference type="SAM" id="SignalP"/>
    </source>
</evidence>
<dbReference type="InterPro" id="IPR012334">
    <property type="entry name" value="Pectin_lyas_fold"/>
</dbReference>
<evidence type="ECO:0008006" key="4">
    <source>
        <dbReference type="Google" id="ProtNLM"/>
    </source>
</evidence>
<keyword evidence="1" id="KW-0732">Signal</keyword>
<organism evidence="2 3">
    <name type="scientific">Algibacter miyuki</name>
    <dbReference type="NCBI Taxonomy" id="1306933"/>
    <lineage>
        <taxon>Bacteria</taxon>
        <taxon>Pseudomonadati</taxon>
        <taxon>Bacteroidota</taxon>
        <taxon>Flavobacteriia</taxon>
        <taxon>Flavobacteriales</taxon>
        <taxon>Flavobacteriaceae</taxon>
        <taxon>Algibacter</taxon>
    </lineage>
</organism>